<evidence type="ECO:0000256" key="8">
    <source>
        <dbReference type="SAM" id="MobiDB-lite"/>
    </source>
</evidence>
<evidence type="ECO:0000256" key="6">
    <source>
        <dbReference type="ARBA" id="ARBA00022490"/>
    </source>
</evidence>
<comment type="function">
    <text evidence="1">May be involved in a process influencing telomere capping.</text>
</comment>
<evidence type="ECO:0000256" key="5">
    <source>
        <dbReference type="ARBA" id="ARBA00015162"/>
    </source>
</evidence>
<feature type="region of interest" description="Disordered" evidence="8">
    <location>
        <begin position="24"/>
        <end position="91"/>
    </location>
</feature>
<reference evidence="10" key="1">
    <citation type="submission" date="2021-03" db="EMBL/GenBank/DDBJ databases">
        <authorList>
            <person name="Palmer J.M."/>
        </authorList>
    </citation>
    <scope>NUCLEOTIDE SEQUENCE</scope>
    <source>
        <strain evidence="10">ARV_011</strain>
    </source>
</reference>
<accession>A0A9P7V5N4</accession>
<evidence type="ECO:0000256" key="1">
    <source>
        <dbReference type="ARBA" id="ARBA00002738"/>
    </source>
</evidence>
<dbReference type="PANTHER" id="PTHR41391:SF1">
    <property type="entry name" value="RESTRICTION OF TELOMERE CAPPING PROTEIN 4"/>
    <property type="match status" value="1"/>
</dbReference>
<dbReference type="SMART" id="SM01312">
    <property type="entry name" value="RTC4"/>
    <property type="match status" value="1"/>
</dbReference>
<dbReference type="EMBL" id="JAHMUF010000023">
    <property type="protein sequence ID" value="KAG7191842.1"/>
    <property type="molecule type" value="Genomic_DNA"/>
</dbReference>
<feature type="compositionally biased region" description="Acidic residues" evidence="8">
    <location>
        <begin position="33"/>
        <end position="47"/>
    </location>
</feature>
<comment type="similarity">
    <text evidence="4">Belongs to the RTC4 family.</text>
</comment>
<feature type="compositionally biased region" description="Basic and acidic residues" evidence="8">
    <location>
        <begin position="75"/>
        <end position="84"/>
    </location>
</feature>
<dbReference type="GeneID" id="66116184"/>
<comment type="subcellular location">
    <subcellularLocation>
        <location evidence="3">Cytoplasm</location>
    </subcellularLocation>
    <subcellularLocation>
        <location evidence="2">Nucleus</location>
    </subcellularLocation>
</comment>
<dbReference type="RefSeq" id="XP_043047394.1">
    <property type="nucleotide sequence ID" value="XM_043193557.1"/>
</dbReference>
<evidence type="ECO:0000256" key="7">
    <source>
        <dbReference type="ARBA" id="ARBA00023242"/>
    </source>
</evidence>
<evidence type="ECO:0000313" key="11">
    <source>
        <dbReference type="Proteomes" id="UP000790833"/>
    </source>
</evidence>
<evidence type="ECO:0000256" key="3">
    <source>
        <dbReference type="ARBA" id="ARBA00004496"/>
    </source>
</evidence>
<feature type="compositionally biased region" description="Polar residues" evidence="8">
    <location>
        <begin position="52"/>
        <end position="73"/>
    </location>
</feature>
<dbReference type="InterPro" id="IPR028094">
    <property type="entry name" value="RTC4_C"/>
</dbReference>
<feature type="domain" description="Restriction of telomere capping protein 4 C-terminal" evidence="9">
    <location>
        <begin position="173"/>
        <end position="297"/>
    </location>
</feature>
<name>A0A9P7V5N4_9ASCO</name>
<keyword evidence="6" id="KW-0963">Cytoplasm</keyword>
<evidence type="ECO:0000313" key="10">
    <source>
        <dbReference type="EMBL" id="KAG7191842.1"/>
    </source>
</evidence>
<dbReference type="AlphaFoldDB" id="A0A9P7V5N4"/>
<dbReference type="GO" id="GO:0005634">
    <property type="term" value="C:nucleus"/>
    <property type="evidence" value="ECO:0007669"/>
    <property type="project" value="UniProtKB-SubCell"/>
</dbReference>
<gene>
    <name evidence="10" type="primary">RTC4</name>
    <name evidence="10" type="ORF">KQ657_002810</name>
</gene>
<proteinExistence type="inferred from homology"/>
<dbReference type="PANTHER" id="PTHR41391">
    <property type="entry name" value="RESTRICTION OF TELOMERE CAPPING PROTEIN 4"/>
    <property type="match status" value="1"/>
</dbReference>
<comment type="caution">
    <text evidence="10">The sequence shown here is derived from an EMBL/GenBank/DDBJ whole genome shotgun (WGS) entry which is preliminary data.</text>
</comment>
<dbReference type="OrthoDB" id="128308at2759"/>
<evidence type="ECO:0000256" key="2">
    <source>
        <dbReference type="ARBA" id="ARBA00004123"/>
    </source>
</evidence>
<keyword evidence="11" id="KW-1185">Reference proteome</keyword>
<evidence type="ECO:0000259" key="9">
    <source>
        <dbReference type="SMART" id="SM01312"/>
    </source>
</evidence>
<dbReference type="InterPro" id="IPR039024">
    <property type="entry name" value="RTC4"/>
</dbReference>
<organism evidence="10 11">
    <name type="scientific">Scheffersomyces spartinae</name>
    <dbReference type="NCBI Taxonomy" id="45513"/>
    <lineage>
        <taxon>Eukaryota</taxon>
        <taxon>Fungi</taxon>
        <taxon>Dikarya</taxon>
        <taxon>Ascomycota</taxon>
        <taxon>Saccharomycotina</taxon>
        <taxon>Pichiomycetes</taxon>
        <taxon>Debaryomycetaceae</taxon>
        <taxon>Scheffersomyces</taxon>
    </lineage>
</organism>
<protein>
    <recommendedName>
        <fullName evidence="5">Restriction of telomere capping protein 4</fullName>
    </recommendedName>
</protein>
<evidence type="ECO:0000256" key="4">
    <source>
        <dbReference type="ARBA" id="ARBA00009461"/>
    </source>
</evidence>
<dbReference type="GO" id="GO:0005737">
    <property type="term" value="C:cytoplasm"/>
    <property type="evidence" value="ECO:0007669"/>
    <property type="project" value="UniProtKB-SubCell"/>
</dbReference>
<dbReference type="Proteomes" id="UP000790833">
    <property type="component" value="Unassembled WGS sequence"/>
</dbReference>
<keyword evidence="7" id="KW-0539">Nucleus</keyword>
<sequence>MFDCNQSNKRPKYDTKLLNEVPVVKRKSNILGGDDDDDDDDDDDEFLIDFNALSSPERGSTNNTLNRSQSATKPESADVSHSDESESVYKSQSVDAPLLAVDNSKYDRSDCDRSDVILKIANDGLLATLHLSDAEQVQKVKQKFSSYNFPQPSSLKSELKRSAQRHLPLIKRILHGKHKVSIFYDMAKQKQAASEHQTITNVEKLDIDWRQFCGGYYGFKRQYYIASVIENSLRNTLRNSESRNRTIEYWTIPSFTAYVLANEVIIRLVMKDMAYNYDQAEALVLETSEYGYTVSDTIDLDDDLEISDNDDDDGAAGAGTGHFEQTIDGVKLKSTTVTSTTGSLLEELYNSD</sequence>
<dbReference type="Pfam" id="PF14474">
    <property type="entry name" value="RTC4"/>
    <property type="match status" value="1"/>
</dbReference>